<gene>
    <name evidence="1" type="ORF">L1987_50441</name>
</gene>
<reference evidence="1 2" key="2">
    <citation type="journal article" date="2022" name="Mol. Ecol. Resour.">
        <title>The genomes of chicory, endive, great burdock and yacon provide insights into Asteraceae paleo-polyploidization history and plant inulin production.</title>
        <authorList>
            <person name="Fan W."/>
            <person name="Wang S."/>
            <person name="Wang H."/>
            <person name="Wang A."/>
            <person name="Jiang F."/>
            <person name="Liu H."/>
            <person name="Zhao H."/>
            <person name="Xu D."/>
            <person name="Zhang Y."/>
        </authorList>
    </citation>
    <scope>NUCLEOTIDE SEQUENCE [LARGE SCALE GENOMIC DNA]</scope>
    <source>
        <strain evidence="2">cv. Yunnan</strain>
        <tissue evidence="1">Leaves</tissue>
    </source>
</reference>
<keyword evidence="2" id="KW-1185">Reference proteome</keyword>
<accession>A0ACB9EMI2</accession>
<proteinExistence type="predicted"/>
<protein>
    <submittedName>
        <fullName evidence="1">Uncharacterized protein</fullName>
    </submittedName>
</protein>
<evidence type="ECO:0000313" key="2">
    <source>
        <dbReference type="Proteomes" id="UP001056120"/>
    </source>
</evidence>
<evidence type="ECO:0000313" key="1">
    <source>
        <dbReference type="EMBL" id="KAI3760052.1"/>
    </source>
</evidence>
<sequence length="105" mass="11517">MAVTRLSYSGKQALIHMYGPAAIIPLSASFTCSGAVVCIHIHTNIYPCNEVVLRLYIALFLRILAQGKEAALNSGLDDEEELVDIMEFIGIYDINMVPPSSDLFL</sequence>
<organism evidence="1 2">
    <name type="scientific">Smallanthus sonchifolius</name>
    <dbReference type="NCBI Taxonomy" id="185202"/>
    <lineage>
        <taxon>Eukaryota</taxon>
        <taxon>Viridiplantae</taxon>
        <taxon>Streptophyta</taxon>
        <taxon>Embryophyta</taxon>
        <taxon>Tracheophyta</taxon>
        <taxon>Spermatophyta</taxon>
        <taxon>Magnoliopsida</taxon>
        <taxon>eudicotyledons</taxon>
        <taxon>Gunneridae</taxon>
        <taxon>Pentapetalae</taxon>
        <taxon>asterids</taxon>
        <taxon>campanulids</taxon>
        <taxon>Asterales</taxon>
        <taxon>Asteraceae</taxon>
        <taxon>Asteroideae</taxon>
        <taxon>Heliantheae alliance</taxon>
        <taxon>Millerieae</taxon>
        <taxon>Smallanthus</taxon>
    </lineage>
</organism>
<dbReference type="Proteomes" id="UP001056120">
    <property type="component" value="Linkage Group LG17"/>
</dbReference>
<dbReference type="EMBL" id="CM042034">
    <property type="protein sequence ID" value="KAI3760052.1"/>
    <property type="molecule type" value="Genomic_DNA"/>
</dbReference>
<reference evidence="2" key="1">
    <citation type="journal article" date="2022" name="Mol. Ecol. Resour.">
        <title>The genomes of chicory, endive, great burdock and yacon provide insights into Asteraceae palaeo-polyploidization history and plant inulin production.</title>
        <authorList>
            <person name="Fan W."/>
            <person name="Wang S."/>
            <person name="Wang H."/>
            <person name="Wang A."/>
            <person name="Jiang F."/>
            <person name="Liu H."/>
            <person name="Zhao H."/>
            <person name="Xu D."/>
            <person name="Zhang Y."/>
        </authorList>
    </citation>
    <scope>NUCLEOTIDE SEQUENCE [LARGE SCALE GENOMIC DNA]</scope>
    <source>
        <strain evidence="2">cv. Yunnan</strain>
    </source>
</reference>
<comment type="caution">
    <text evidence="1">The sequence shown here is derived from an EMBL/GenBank/DDBJ whole genome shotgun (WGS) entry which is preliminary data.</text>
</comment>
<name>A0ACB9EMI2_9ASTR</name>